<accession>A0A917E5P2</accession>
<evidence type="ECO:0000256" key="4">
    <source>
        <dbReference type="ARBA" id="ARBA00022553"/>
    </source>
</evidence>
<dbReference type="Pfam" id="PF01590">
    <property type="entry name" value="GAF"/>
    <property type="match status" value="1"/>
</dbReference>
<dbReference type="Gene3D" id="3.30.565.10">
    <property type="entry name" value="Histidine kinase-like ATPase, C-terminal domain"/>
    <property type="match status" value="1"/>
</dbReference>
<evidence type="ECO:0000256" key="2">
    <source>
        <dbReference type="ARBA" id="ARBA00012438"/>
    </source>
</evidence>
<name>A0A917E5P2_9HYPH</name>
<dbReference type="InterPro" id="IPR029016">
    <property type="entry name" value="GAF-like_dom_sf"/>
</dbReference>
<dbReference type="Pfam" id="PF08448">
    <property type="entry name" value="PAS_4"/>
    <property type="match status" value="1"/>
</dbReference>
<dbReference type="SUPFAM" id="SSF55781">
    <property type="entry name" value="GAF domain-like"/>
    <property type="match status" value="1"/>
</dbReference>
<evidence type="ECO:0000256" key="1">
    <source>
        <dbReference type="ARBA" id="ARBA00000085"/>
    </source>
</evidence>
<dbReference type="Pfam" id="PF13188">
    <property type="entry name" value="PAS_8"/>
    <property type="match status" value="1"/>
</dbReference>
<dbReference type="PANTHER" id="PTHR41523">
    <property type="entry name" value="TWO-COMPONENT SYSTEM SENSOR PROTEIN"/>
    <property type="match status" value="1"/>
</dbReference>
<keyword evidence="4" id="KW-0597">Phosphoprotein</keyword>
<dbReference type="SUPFAM" id="SSF55785">
    <property type="entry name" value="PYP-like sensor domain (PAS domain)"/>
    <property type="match status" value="2"/>
</dbReference>
<evidence type="ECO:0000256" key="7">
    <source>
        <dbReference type="ARBA" id="ARBA00022777"/>
    </source>
</evidence>
<dbReference type="EMBL" id="BMIQ01000004">
    <property type="protein sequence ID" value="GGE07229.1"/>
    <property type="molecule type" value="Genomic_DNA"/>
</dbReference>
<reference evidence="11" key="1">
    <citation type="journal article" date="2014" name="Int. J. Syst. Evol. Microbiol.">
        <title>Complete genome sequence of Corynebacterium casei LMG S-19264T (=DSM 44701T), isolated from a smear-ripened cheese.</title>
        <authorList>
            <consortium name="US DOE Joint Genome Institute (JGI-PGF)"/>
            <person name="Walter F."/>
            <person name="Albersmeier A."/>
            <person name="Kalinowski J."/>
            <person name="Ruckert C."/>
        </authorList>
    </citation>
    <scope>NUCLEOTIDE SEQUENCE</scope>
    <source>
        <strain evidence="11">CGMCC 1.15367</strain>
    </source>
</reference>
<organism evidence="11 12">
    <name type="scientific">Aureimonas endophytica</name>
    <dbReference type="NCBI Taxonomy" id="2027858"/>
    <lineage>
        <taxon>Bacteria</taxon>
        <taxon>Pseudomonadati</taxon>
        <taxon>Pseudomonadota</taxon>
        <taxon>Alphaproteobacteria</taxon>
        <taxon>Hyphomicrobiales</taxon>
        <taxon>Aurantimonadaceae</taxon>
        <taxon>Aureimonas</taxon>
    </lineage>
</organism>
<evidence type="ECO:0000256" key="3">
    <source>
        <dbReference type="ARBA" id="ARBA00021740"/>
    </source>
</evidence>
<proteinExistence type="predicted"/>
<keyword evidence="6" id="KW-0547">Nucleotide-binding</keyword>
<protein>
    <recommendedName>
        <fullName evidence="3">Blue-light-activated histidine kinase</fullName>
        <ecNumber evidence="2">2.7.13.3</ecNumber>
    </recommendedName>
</protein>
<reference evidence="11" key="2">
    <citation type="submission" date="2020-09" db="EMBL/GenBank/DDBJ databases">
        <authorList>
            <person name="Sun Q."/>
            <person name="Zhou Y."/>
        </authorList>
    </citation>
    <scope>NUCLEOTIDE SEQUENCE</scope>
    <source>
        <strain evidence="11">CGMCC 1.15367</strain>
    </source>
</reference>
<feature type="domain" description="GAF" evidence="9">
    <location>
        <begin position="31"/>
        <end position="177"/>
    </location>
</feature>
<keyword evidence="7" id="KW-0418">Kinase</keyword>
<dbReference type="InterPro" id="IPR036890">
    <property type="entry name" value="HATPase_C_sf"/>
</dbReference>
<dbReference type="GO" id="GO:0004673">
    <property type="term" value="F:protein histidine kinase activity"/>
    <property type="evidence" value="ECO:0007669"/>
    <property type="project" value="UniProtKB-EC"/>
</dbReference>
<keyword evidence="5" id="KW-0808">Transferase</keyword>
<dbReference type="InterPro" id="IPR035965">
    <property type="entry name" value="PAS-like_dom_sf"/>
</dbReference>
<dbReference type="SMART" id="SM00911">
    <property type="entry name" value="HWE_HK"/>
    <property type="match status" value="1"/>
</dbReference>
<dbReference type="GO" id="GO:0005524">
    <property type="term" value="F:ATP binding"/>
    <property type="evidence" value="ECO:0007669"/>
    <property type="project" value="UniProtKB-KW"/>
</dbReference>
<dbReference type="PANTHER" id="PTHR41523:SF7">
    <property type="entry name" value="HISTIDINE KINASE"/>
    <property type="match status" value="1"/>
</dbReference>
<dbReference type="InterPro" id="IPR003018">
    <property type="entry name" value="GAF"/>
</dbReference>
<dbReference type="Gene3D" id="3.30.450.40">
    <property type="match status" value="1"/>
</dbReference>
<evidence type="ECO:0000313" key="11">
    <source>
        <dbReference type="EMBL" id="GGE07229.1"/>
    </source>
</evidence>
<dbReference type="InterPro" id="IPR011102">
    <property type="entry name" value="Sig_transdc_His_kinase_HWE"/>
</dbReference>
<dbReference type="InterPro" id="IPR000014">
    <property type="entry name" value="PAS"/>
</dbReference>
<evidence type="ECO:0000313" key="12">
    <source>
        <dbReference type="Proteomes" id="UP000644699"/>
    </source>
</evidence>
<sequence>MDEEADVDAKTPRWSAVHMRALERSGLLAKGDQDQFDRLVGLARDVLGASAVFVSLCHGDEQVFAAQRGLAPELFANGPGLPLAHLICRHVIAGRRPFVVEDLATDVRLVGDPAAGASEFSAYLGVPLFVGGELVGVLAAVDAAPRVWEEADLSRLAAIGRIAGDEIEMRLGETKWRTLFEDMQESFYIAEPIRDAAGQMVDFRYLDVNPAFERLPGRAGAVGRRVRELLPGSAETLIATYRGVADRGETIRLESWTDGEWYEVRARRLDPDRFAVTFHNISERRRHETLAAEADRRYRTLFDSIDEGFCVVEMIFEDGRAVDYRYVELNKAFARQTGLADALGRTMRDLVPDHEEFWFETYGKVARTGEAVRFRQRAAGLEGRWYESYAFRLDGAAPNRVGILFNDISERVAAEDRRGLLNFELAHRLKNTLAIVSSIVTQTLRSAQDVPSARRALIDRIQALSKAHDILLSGQRDAASVAAIVAAAVAIHDQSGRVAVLGSPVQIGPKASLTLSLIIHELATNAVKYGALSMPEGRVEVDWHFREARDGLPALLVIDWREKGGPAVERPARKGFGTRLVEMGLGGGDGAKVEMDYAPDGLRCRIVAPFAEIATADEAEAG</sequence>
<dbReference type="Proteomes" id="UP000644699">
    <property type="component" value="Unassembled WGS sequence"/>
</dbReference>
<evidence type="ECO:0000259" key="10">
    <source>
        <dbReference type="SMART" id="SM00911"/>
    </source>
</evidence>
<evidence type="ECO:0000256" key="6">
    <source>
        <dbReference type="ARBA" id="ARBA00022741"/>
    </source>
</evidence>
<keyword evidence="8" id="KW-0067">ATP-binding</keyword>
<evidence type="ECO:0000259" key="9">
    <source>
        <dbReference type="SMART" id="SM00065"/>
    </source>
</evidence>
<keyword evidence="12" id="KW-1185">Reference proteome</keyword>
<comment type="catalytic activity">
    <reaction evidence="1">
        <text>ATP + protein L-histidine = ADP + protein N-phospho-L-histidine.</text>
        <dbReference type="EC" id="2.7.13.3"/>
    </reaction>
</comment>
<dbReference type="EC" id="2.7.13.3" evidence="2"/>
<gene>
    <name evidence="11" type="ORF">GCM10011390_27870</name>
</gene>
<feature type="domain" description="Signal transduction histidine kinase HWE region" evidence="10">
    <location>
        <begin position="424"/>
        <end position="504"/>
    </location>
</feature>
<comment type="caution">
    <text evidence="11">The sequence shown here is derived from an EMBL/GenBank/DDBJ whole genome shotgun (WGS) entry which is preliminary data.</text>
</comment>
<evidence type="ECO:0000256" key="8">
    <source>
        <dbReference type="ARBA" id="ARBA00022840"/>
    </source>
</evidence>
<dbReference type="SMART" id="SM00065">
    <property type="entry name" value="GAF"/>
    <property type="match status" value="1"/>
</dbReference>
<dbReference type="AlphaFoldDB" id="A0A917E5P2"/>
<dbReference type="Gene3D" id="3.30.450.20">
    <property type="entry name" value="PAS domain"/>
    <property type="match status" value="2"/>
</dbReference>
<dbReference type="InterPro" id="IPR013656">
    <property type="entry name" value="PAS_4"/>
</dbReference>
<dbReference type="Pfam" id="PF07536">
    <property type="entry name" value="HWE_HK"/>
    <property type="match status" value="1"/>
</dbReference>
<evidence type="ECO:0000256" key="5">
    <source>
        <dbReference type="ARBA" id="ARBA00022679"/>
    </source>
</evidence>